<sequence length="118" mass="13138">RFVSLLLLSSPLLPFRKPPLNPPTSALALLSLLSPHHHHSPQNQDIKNPDHFPPRSDLTLRTPGLRDRPPISIGLTAFSPRRHRRPPVGLRRVAVAPTILIKAEEPRSPSPPHAAARW</sequence>
<feature type="non-terminal residue" evidence="2">
    <location>
        <position position="118"/>
    </location>
</feature>
<feature type="region of interest" description="Disordered" evidence="1">
    <location>
        <begin position="33"/>
        <end position="84"/>
    </location>
</feature>
<reference evidence="2 3" key="1">
    <citation type="submission" date="2024-02" db="EMBL/GenBank/DDBJ databases">
        <title>High-quality chromosome-scale genome assembly of Pensacola bahiagrass (Paspalum notatum Flugge var. saurae).</title>
        <authorList>
            <person name="Vega J.M."/>
            <person name="Podio M."/>
            <person name="Orjuela J."/>
            <person name="Siena L.A."/>
            <person name="Pessino S.C."/>
            <person name="Combes M.C."/>
            <person name="Mariac C."/>
            <person name="Albertini E."/>
            <person name="Pupilli F."/>
            <person name="Ortiz J.P.A."/>
            <person name="Leblanc O."/>
        </authorList>
    </citation>
    <scope>NUCLEOTIDE SEQUENCE [LARGE SCALE GENOMIC DNA]</scope>
    <source>
        <strain evidence="2">R1</strain>
        <tissue evidence="2">Leaf</tissue>
    </source>
</reference>
<proteinExistence type="predicted"/>
<gene>
    <name evidence="2" type="ORF">U9M48_013911</name>
</gene>
<dbReference type="Proteomes" id="UP001341281">
    <property type="component" value="Chromosome 03"/>
</dbReference>
<dbReference type="EMBL" id="CP144747">
    <property type="protein sequence ID" value="WVZ64392.1"/>
    <property type="molecule type" value="Genomic_DNA"/>
</dbReference>
<organism evidence="2 3">
    <name type="scientific">Paspalum notatum var. saurae</name>
    <dbReference type="NCBI Taxonomy" id="547442"/>
    <lineage>
        <taxon>Eukaryota</taxon>
        <taxon>Viridiplantae</taxon>
        <taxon>Streptophyta</taxon>
        <taxon>Embryophyta</taxon>
        <taxon>Tracheophyta</taxon>
        <taxon>Spermatophyta</taxon>
        <taxon>Magnoliopsida</taxon>
        <taxon>Liliopsida</taxon>
        <taxon>Poales</taxon>
        <taxon>Poaceae</taxon>
        <taxon>PACMAD clade</taxon>
        <taxon>Panicoideae</taxon>
        <taxon>Andropogonodae</taxon>
        <taxon>Paspaleae</taxon>
        <taxon>Paspalinae</taxon>
        <taxon>Paspalum</taxon>
    </lineage>
</organism>
<name>A0AAQ3WJZ9_PASNO</name>
<evidence type="ECO:0000313" key="2">
    <source>
        <dbReference type="EMBL" id="WVZ64392.1"/>
    </source>
</evidence>
<protein>
    <submittedName>
        <fullName evidence="2">Uncharacterized protein</fullName>
    </submittedName>
</protein>
<evidence type="ECO:0000313" key="3">
    <source>
        <dbReference type="Proteomes" id="UP001341281"/>
    </source>
</evidence>
<evidence type="ECO:0000256" key="1">
    <source>
        <dbReference type="SAM" id="MobiDB-lite"/>
    </source>
</evidence>
<dbReference type="AlphaFoldDB" id="A0AAQ3WJZ9"/>
<accession>A0AAQ3WJZ9</accession>
<keyword evidence="3" id="KW-1185">Reference proteome</keyword>